<dbReference type="EMBL" id="JAALAA010000034">
    <property type="protein sequence ID" value="NGN95966.1"/>
    <property type="molecule type" value="Genomic_DNA"/>
</dbReference>
<proteinExistence type="predicted"/>
<accession>A0A6M1R755</accession>
<evidence type="ECO:0008006" key="3">
    <source>
        <dbReference type="Google" id="ProtNLM"/>
    </source>
</evidence>
<feature type="non-terminal residue" evidence="1">
    <location>
        <position position="1"/>
    </location>
</feature>
<organism evidence="1 2">
    <name type="scientific">Nocardioides turkmenicus</name>
    <dbReference type="NCBI Taxonomy" id="2711220"/>
    <lineage>
        <taxon>Bacteria</taxon>
        <taxon>Bacillati</taxon>
        <taxon>Actinomycetota</taxon>
        <taxon>Actinomycetes</taxon>
        <taxon>Propionibacteriales</taxon>
        <taxon>Nocardioidaceae</taxon>
        <taxon>Nocardioides</taxon>
    </lineage>
</organism>
<sequence length="91" mass="9191">PVETDLPGVTGPAAPGKVKGTLEGNRAVFTWSGVPGATGYKWVGDNSTSGNVSQPKAVVRLHGASKVCIQVRSLSENGNVSQGAAQACVSK</sequence>
<evidence type="ECO:0000313" key="1">
    <source>
        <dbReference type="EMBL" id="NGN95966.1"/>
    </source>
</evidence>
<reference evidence="1 2" key="1">
    <citation type="submission" date="2020-02" db="EMBL/GenBank/DDBJ databases">
        <title>Whole-genome analyses of novel actinobacteria.</title>
        <authorList>
            <person name="Sahin N."/>
        </authorList>
    </citation>
    <scope>NUCLEOTIDE SEQUENCE [LARGE SCALE GENOMIC DNA]</scope>
    <source>
        <strain evidence="1 2">KC13</strain>
    </source>
</reference>
<dbReference type="Proteomes" id="UP000483261">
    <property type="component" value="Unassembled WGS sequence"/>
</dbReference>
<protein>
    <recommendedName>
        <fullName evidence="3">Serine/threonine protein kinase</fullName>
    </recommendedName>
</protein>
<keyword evidence="2" id="KW-1185">Reference proteome</keyword>
<comment type="caution">
    <text evidence="1">The sequence shown here is derived from an EMBL/GenBank/DDBJ whole genome shotgun (WGS) entry which is preliminary data.</text>
</comment>
<evidence type="ECO:0000313" key="2">
    <source>
        <dbReference type="Proteomes" id="UP000483261"/>
    </source>
</evidence>
<dbReference type="RefSeq" id="WP_206444533.1">
    <property type="nucleotide sequence ID" value="NZ_JAALAA010000034.1"/>
</dbReference>
<gene>
    <name evidence="1" type="ORF">G5C66_24905</name>
</gene>
<dbReference type="AlphaFoldDB" id="A0A6M1R755"/>
<name>A0A6M1R755_9ACTN</name>